<feature type="region of interest" description="Disordered" evidence="1">
    <location>
        <begin position="66"/>
        <end position="244"/>
    </location>
</feature>
<feature type="compositionally biased region" description="Polar residues" evidence="1">
    <location>
        <begin position="80"/>
        <end position="89"/>
    </location>
</feature>
<protein>
    <submittedName>
        <fullName evidence="2">Uncharacterized protein</fullName>
    </submittedName>
</protein>
<feature type="compositionally biased region" description="Polar residues" evidence="1">
    <location>
        <begin position="206"/>
        <end position="218"/>
    </location>
</feature>
<proteinExistence type="predicted"/>
<feature type="region of interest" description="Disordered" evidence="1">
    <location>
        <begin position="1"/>
        <end position="23"/>
    </location>
</feature>
<accession>A0A6A5WNW4</accession>
<feature type="compositionally biased region" description="Polar residues" evidence="1">
    <location>
        <begin position="293"/>
        <end position="311"/>
    </location>
</feature>
<feature type="compositionally biased region" description="Basic and acidic residues" evidence="1">
    <location>
        <begin position="315"/>
        <end position="333"/>
    </location>
</feature>
<organism evidence="2 3">
    <name type="scientific">Amniculicola lignicola CBS 123094</name>
    <dbReference type="NCBI Taxonomy" id="1392246"/>
    <lineage>
        <taxon>Eukaryota</taxon>
        <taxon>Fungi</taxon>
        <taxon>Dikarya</taxon>
        <taxon>Ascomycota</taxon>
        <taxon>Pezizomycotina</taxon>
        <taxon>Dothideomycetes</taxon>
        <taxon>Pleosporomycetidae</taxon>
        <taxon>Pleosporales</taxon>
        <taxon>Amniculicolaceae</taxon>
        <taxon>Amniculicola</taxon>
    </lineage>
</organism>
<dbReference type="AlphaFoldDB" id="A0A6A5WNW4"/>
<feature type="region of interest" description="Disordered" evidence="1">
    <location>
        <begin position="498"/>
        <end position="613"/>
    </location>
</feature>
<feature type="compositionally biased region" description="Polar residues" evidence="1">
    <location>
        <begin position="108"/>
        <end position="155"/>
    </location>
</feature>
<evidence type="ECO:0000256" key="1">
    <source>
        <dbReference type="SAM" id="MobiDB-lite"/>
    </source>
</evidence>
<evidence type="ECO:0000313" key="2">
    <source>
        <dbReference type="EMBL" id="KAF2002718.1"/>
    </source>
</evidence>
<reference evidence="2" key="1">
    <citation type="journal article" date="2020" name="Stud. Mycol.">
        <title>101 Dothideomycetes genomes: a test case for predicting lifestyles and emergence of pathogens.</title>
        <authorList>
            <person name="Haridas S."/>
            <person name="Albert R."/>
            <person name="Binder M."/>
            <person name="Bloem J."/>
            <person name="Labutti K."/>
            <person name="Salamov A."/>
            <person name="Andreopoulos B."/>
            <person name="Baker S."/>
            <person name="Barry K."/>
            <person name="Bills G."/>
            <person name="Bluhm B."/>
            <person name="Cannon C."/>
            <person name="Castanera R."/>
            <person name="Culley D."/>
            <person name="Daum C."/>
            <person name="Ezra D."/>
            <person name="Gonzalez J."/>
            <person name="Henrissat B."/>
            <person name="Kuo A."/>
            <person name="Liang C."/>
            <person name="Lipzen A."/>
            <person name="Lutzoni F."/>
            <person name="Magnuson J."/>
            <person name="Mondo S."/>
            <person name="Nolan M."/>
            <person name="Ohm R."/>
            <person name="Pangilinan J."/>
            <person name="Park H.-J."/>
            <person name="Ramirez L."/>
            <person name="Alfaro M."/>
            <person name="Sun H."/>
            <person name="Tritt A."/>
            <person name="Yoshinaga Y."/>
            <person name="Zwiers L.-H."/>
            <person name="Turgeon B."/>
            <person name="Goodwin S."/>
            <person name="Spatafora J."/>
            <person name="Crous P."/>
            <person name="Grigoriev I."/>
        </authorList>
    </citation>
    <scope>NUCLEOTIDE SEQUENCE</scope>
    <source>
        <strain evidence="2">CBS 123094</strain>
    </source>
</reference>
<feature type="compositionally biased region" description="Low complexity" evidence="1">
    <location>
        <begin position="507"/>
        <end position="516"/>
    </location>
</feature>
<feature type="compositionally biased region" description="Polar residues" evidence="1">
    <location>
        <begin position="587"/>
        <end position="600"/>
    </location>
</feature>
<dbReference type="EMBL" id="ML977576">
    <property type="protein sequence ID" value="KAF2002718.1"/>
    <property type="molecule type" value="Genomic_DNA"/>
</dbReference>
<feature type="compositionally biased region" description="Pro residues" evidence="1">
    <location>
        <begin position="183"/>
        <end position="196"/>
    </location>
</feature>
<feature type="compositionally biased region" description="Polar residues" evidence="1">
    <location>
        <begin position="1"/>
        <end position="11"/>
    </location>
</feature>
<sequence>MDRSDSPSVADTDTIKSFELPSPRNSTVFEIPISLDEDEPTTPTLAEKRVTATEFFISEYRSSDSHAVCSTVPAPEKSDGNQAGGNMSPVSMLHEDGDFRTSGEAPISHQSMDTHASSSLSSGIWPERNSQNSQIGRGQSDTFSGASSTSLQNPISELFRSTGEEPSPPPFQTAFRPLVRNPNVPPTPNSHPPFPVSPFSSHKQIQHGSRPSNQTVSGFSPGKRELISRNKVNEQRSIPNSPSGIAEQELEGARYQAQAHVRFLRGGLPPSQLEDPRTNTRSEMELGQYDYGPQTTSTLNPTRAGNESSIPSERFGSEYRHPYEIPIDRERKGSTRRSHHQIQQQKKLTENEERRIVQAFNRKFLAVYKEYQAEAQNIKHDASLTFDEKQQRARTAEERMRNRARAIKHEEIAYDFEEENVAIDNAVAKARGDHPPPSQQDSELVKAVKWIGIKAWRSFRWFIAVPNDPALKSYSRRYGLAELAEVLPLPLPYSPPSQVTLKRASSESHITTSTSTKRPKKPRKSTDQIKRAKSGSQIATSTSSKKARKPKKSSSHVSIAKLTDQIKARMDATDDGEPMGPVPGMSSVATSSLWPTQSEVEGTVVHGSDGRRF</sequence>
<keyword evidence="3" id="KW-1185">Reference proteome</keyword>
<gene>
    <name evidence="2" type="ORF">P154DRAFT_532927</name>
</gene>
<feature type="region of interest" description="Disordered" evidence="1">
    <location>
        <begin position="288"/>
        <end position="349"/>
    </location>
</feature>
<feature type="compositionally biased region" description="Basic residues" evidence="1">
    <location>
        <begin position="545"/>
        <end position="554"/>
    </location>
</feature>
<name>A0A6A5WNW4_9PLEO</name>
<dbReference type="Proteomes" id="UP000799779">
    <property type="component" value="Unassembled WGS sequence"/>
</dbReference>
<evidence type="ECO:0000313" key="3">
    <source>
        <dbReference type="Proteomes" id="UP000799779"/>
    </source>
</evidence>
<feature type="compositionally biased region" description="Basic and acidic residues" evidence="1">
    <location>
        <begin position="222"/>
        <end position="234"/>
    </location>
</feature>